<reference evidence="2 3" key="1">
    <citation type="submission" date="2021-04" db="EMBL/GenBank/DDBJ databases">
        <title>Ruania sp. nov., isolated from sandy soil of mangrove forest.</title>
        <authorList>
            <person name="Ge X."/>
            <person name="Huang R."/>
            <person name="Liu W."/>
        </authorList>
    </citation>
    <scope>NUCLEOTIDE SEQUENCE [LARGE SCALE GENOMIC DNA]</scope>
    <source>
        <strain evidence="2 3">N2-46</strain>
    </source>
</reference>
<dbReference type="EMBL" id="JAGSHT010000005">
    <property type="protein sequence ID" value="MBZ2195580.1"/>
    <property type="molecule type" value="Genomic_DNA"/>
</dbReference>
<dbReference type="GO" id="GO:0008483">
    <property type="term" value="F:transaminase activity"/>
    <property type="evidence" value="ECO:0007669"/>
    <property type="project" value="UniProtKB-KW"/>
</dbReference>
<dbReference type="PANTHER" id="PTHR42743:SF13">
    <property type="entry name" value="P-LOOP CONTAINING NUCLEOSIDE TRIPHOSPHATE HYDROLASE PROTEIN"/>
    <property type="match status" value="1"/>
</dbReference>
<keyword evidence="3" id="KW-1185">Reference proteome</keyword>
<dbReference type="Pfam" id="PF01063">
    <property type="entry name" value="Aminotran_4"/>
    <property type="match status" value="1"/>
</dbReference>
<evidence type="ECO:0000313" key="2">
    <source>
        <dbReference type="EMBL" id="MBZ2195580.1"/>
    </source>
</evidence>
<dbReference type="RefSeq" id="WP_223403653.1">
    <property type="nucleotide sequence ID" value="NZ_JAGSHT010000005.1"/>
</dbReference>
<gene>
    <name evidence="2" type="ORF">KCQ71_05405</name>
</gene>
<dbReference type="SUPFAM" id="SSF56752">
    <property type="entry name" value="D-aminoacid aminotransferase-like PLP-dependent enzymes"/>
    <property type="match status" value="1"/>
</dbReference>
<dbReference type="Gene3D" id="3.20.10.10">
    <property type="entry name" value="D-amino Acid Aminotransferase, subunit A, domain 2"/>
    <property type="match status" value="1"/>
</dbReference>
<comment type="similarity">
    <text evidence="1">Belongs to the class-IV pyridoxal-phosphate-dependent aminotransferase family.</text>
</comment>
<dbReference type="PANTHER" id="PTHR42743">
    <property type="entry name" value="AMINO-ACID AMINOTRANSFERASE"/>
    <property type="match status" value="1"/>
</dbReference>
<sequence>MTTQIVHLNGSPATAGQLAPFAFAGYAHFTAMQVRSRSVRGLDRHLARLHGASDEMFDHHLPDETIREYLRAAIDAGPPDSSVTAFVASRPGEFMPAETPADLDVLVRVSAPADPPSGPLRLDVVTHERVLPHVKHVGEIAKTLFLREANSRGFDDAAFADRSGRLSEATIWNLAFWDGQSVIWPQAEVLTGITMQILGRQLTARGVPQLTREIRPEDLTARMSAVVMNSWTPAILVASVGERLLAVDPGFAALLHQAYQDEPALRV</sequence>
<dbReference type="Proteomes" id="UP000826651">
    <property type="component" value="Unassembled WGS sequence"/>
</dbReference>
<keyword evidence="2" id="KW-0032">Aminotransferase</keyword>
<accession>A0ABS7S765</accession>
<dbReference type="InterPro" id="IPR001544">
    <property type="entry name" value="Aminotrans_IV"/>
</dbReference>
<protein>
    <submittedName>
        <fullName evidence="2">Aminotransferase class IV family protein</fullName>
    </submittedName>
</protein>
<organism evidence="2 3">
    <name type="scientific">Occultella gossypii</name>
    <dbReference type="NCBI Taxonomy" id="2800820"/>
    <lineage>
        <taxon>Bacteria</taxon>
        <taxon>Bacillati</taxon>
        <taxon>Actinomycetota</taxon>
        <taxon>Actinomycetes</taxon>
        <taxon>Micrococcales</taxon>
        <taxon>Ruaniaceae</taxon>
        <taxon>Occultella</taxon>
    </lineage>
</organism>
<dbReference type="InterPro" id="IPR043132">
    <property type="entry name" value="BCAT-like_C"/>
</dbReference>
<dbReference type="InterPro" id="IPR050571">
    <property type="entry name" value="Class-IV_PLP-Dep_Aminotrnsfr"/>
</dbReference>
<comment type="caution">
    <text evidence="2">The sequence shown here is derived from an EMBL/GenBank/DDBJ whole genome shotgun (WGS) entry which is preliminary data.</text>
</comment>
<dbReference type="InterPro" id="IPR036038">
    <property type="entry name" value="Aminotransferase-like"/>
</dbReference>
<proteinExistence type="inferred from homology"/>
<evidence type="ECO:0000313" key="3">
    <source>
        <dbReference type="Proteomes" id="UP000826651"/>
    </source>
</evidence>
<evidence type="ECO:0000256" key="1">
    <source>
        <dbReference type="ARBA" id="ARBA00009320"/>
    </source>
</evidence>
<name>A0ABS7S765_9MICO</name>
<dbReference type="NCBIfam" id="NF006734">
    <property type="entry name" value="PRK09266.1"/>
    <property type="match status" value="1"/>
</dbReference>
<keyword evidence="2" id="KW-0808">Transferase</keyword>